<accession>A0A166VEQ1</accession>
<keyword evidence="2" id="KW-1185">Reference proteome</keyword>
<protein>
    <submittedName>
        <fullName evidence="1">Uncharacterized protein</fullName>
    </submittedName>
</protein>
<dbReference type="RefSeq" id="WP_063358056.1">
    <property type="nucleotide sequence ID" value="NZ_AQHB01000030.1"/>
</dbReference>
<name>A0A166VEQ1_9GAMM</name>
<evidence type="ECO:0000313" key="1">
    <source>
        <dbReference type="EMBL" id="KZN32577.1"/>
    </source>
</evidence>
<reference evidence="1 2" key="1">
    <citation type="submission" date="2013-07" db="EMBL/GenBank/DDBJ databases">
        <title>Comparative Genomic and Metabolomic Analysis of Twelve Strains of Pseudoalteromonas luteoviolacea.</title>
        <authorList>
            <person name="Vynne N.G."/>
            <person name="Mansson M."/>
            <person name="Gram L."/>
        </authorList>
    </citation>
    <scope>NUCLEOTIDE SEQUENCE [LARGE SCALE GENOMIC DNA]</scope>
    <source>
        <strain evidence="1 2">DSM 6061</strain>
    </source>
</reference>
<dbReference type="EMBL" id="AUYB01000130">
    <property type="protein sequence ID" value="KZN32577.1"/>
    <property type="molecule type" value="Genomic_DNA"/>
</dbReference>
<evidence type="ECO:0000313" key="2">
    <source>
        <dbReference type="Proteomes" id="UP000076643"/>
    </source>
</evidence>
<proteinExistence type="predicted"/>
<dbReference type="Proteomes" id="UP000076643">
    <property type="component" value="Unassembled WGS sequence"/>
</dbReference>
<gene>
    <name evidence="1" type="ORF">N475_21865</name>
</gene>
<dbReference type="PATRIC" id="fig|1365250.3.peg.4174"/>
<comment type="caution">
    <text evidence="1">The sequence shown here is derived from an EMBL/GenBank/DDBJ whole genome shotgun (WGS) entry which is preliminary data.</text>
</comment>
<organism evidence="1 2">
    <name type="scientific">Pseudoalteromonas luteoviolacea DSM 6061</name>
    <dbReference type="NCBI Taxonomy" id="1365250"/>
    <lineage>
        <taxon>Bacteria</taxon>
        <taxon>Pseudomonadati</taxon>
        <taxon>Pseudomonadota</taxon>
        <taxon>Gammaproteobacteria</taxon>
        <taxon>Alteromonadales</taxon>
        <taxon>Pseudoalteromonadaceae</taxon>
        <taxon>Pseudoalteromonas</taxon>
    </lineage>
</organism>
<dbReference type="AlphaFoldDB" id="A0A166VEQ1"/>
<sequence length="79" mass="9028">MRPINNRIKELTLRYEQENSFIRREAKDGNQIFKLVVCNLVNGTWLRSSVGQVSSLGALNSICKFSVLKTTHIDFQMAV</sequence>